<gene>
    <name evidence="1" type="ORF">CPAR01_08747</name>
</gene>
<dbReference type="RefSeq" id="XP_060349384.1">
    <property type="nucleotide sequence ID" value="XM_060493014.1"/>
</dbReference>
<dbReference type="Proteomes" id="UP001241169">
    <property type="component" value="Unassembled WGS sequence"/>
</dbReference>
<name>A0ABQ9SLC8_9PEZI</name>
<sequence length="144" mass="15544">MKSYSALQNQIRIFSLSLPVPYRSVSLSLSPHIKFVGSMGQFGASQQEKSAIPPYPQPKPVPGQGLSHQTEGLDVLLGIAWPILAQRKAAVLGMVRSGPAIGISPFFDCLLQCALRQMLSVTQLRTAMAHCRGGVQLSTRPFPS</sequence>
<dbReference type="EMBL" id="MOPA01000006">
    <property type="protein sequence ID" value="KAK1538634.1"/>
    <property type="molecule type" value="Genomic_DNA"/>
</dbReference>
<dbReference type="GeneID" id="85376913"/>
<comment type="caution">
    <text evidence="1">The sequence shown here is derived from an EMBL/GenBank/DDBJ whole genome shotgun (WGS) entry which is preliminary data.</text>
</comment>
<proteinExistence type="predicted"/>
<evidence type="ECO:0000313" key="2">
    <source>
        <dbReference type="Proteomes" id="UP001241169"/>
    </source>
</evidence>
<reference evidence="1 2" key="1">
    <citation type="submission" date="2016-10" db="EMBL/GenBank/DDBJ databases">
        <title>The genome sequence of Colletotrichum fioriniae PJ7.</title>
        <authorList>
            <person name="Baroncelli R."/>
        </authorList>
    </citation>
    <scope>NUCLEOTIDE SEQUENCE [LARGE SCALE GENOMIC DNA]</scope>
    <source>
        <strain evidence="1 2">IMI 384185</strain>
    </source>
</reference>
<keyword evidence="2" id="KW-1185">Reference proteome</keyword>
<evidence type="ECO:0000313" key="1">
    <source>
        <dbReference type="EMBL" id="KAK1538634.1"/>
    </source>
</evidence>
<protein>
    <submittedName>
        <fullName evidence="1">Uncharacterized protein</fullName>
    </submittedName>
</protein>
<accession>A0ABQ9SLC8</accession>
<organism evidence="1 2">
    <name type="scientific">Colletotrichum paranaense</name>
    <dbReference type="NCBI Taxonomy" id="1914294"/>
    <lineage>
        <taxon>Eukaryota</taxon>
        <taxon>Fungi</taxon>
        <taxon>Dikarya</taxon>
        <taxon>Ascomycota</taxon>
        <taxon>Pezizomycotina</taxon>
        <taxon>Sordariomycetes</taxon>
        <taxon>Hypocreomycetidae</taxon>
        <taxon>Glomerellales</taxon>
        <taxon>Glomerellaceae</taxon>
        <taxon>Colletotrichum</taxon>
        <taxon>Colletotrichum acutatum species complex</taxon>
    </lineage>
</organism>